<evidence type="ECO:0000259" key="5">
    <source>
        <dbReference type="PROSITE" id="PS50035"/>
    </source>
</evidence>
<evidence type="ECO:0000313" key="7">
    <source>
        <dbReference type="Proteomes" id="UP000005270"/>
    </source>
</evidence>
<dbReference type="InterPro" id="IPR001736">
    <property type="entry name" value="PLipase_D/transphosphatidylase"/>
</dbReference>
<dbReference type="STRING" id="1184251.TCELL_1027"/>
<keyword evidence="3" id="KW-0443">Lipid metabolism</keyword>
<dbReference type="HOGENOM" id="CLU_122247_1_0_2"/>
<dbReference type="Pfam" id="PF13091">
    <property type="entry name" value="PLDc_2"/>
    <property type="match status" value="1"/>
</dbReference>
<evidence type="ECO:0000256" key="3">
    <source>
        <dbReference type="ARBA" id="ARBA00023098"/>
    </source>
</evidence>
<dbReference type="GO" id="GO:0016891">
    <property type="term" value="F:RNA endonuclease activity producing 5'-phosphomonoesters, hydrolytic mechanism"/>
    <property type="evidence" value="ECO:0007669"/>
    <property type="project" value="TreeGrafter"/>
</dbReference>
<keyword evidence="7" id="KW-1185">Reference proteome</keyword>
<dbReference type="Gene3D" id="3.30.870.10">
    <property type="entry name" value="Endonuclease Chain A"/>
    <property type="match status" value="1"/>
</dbReference>
<dbReference type="InterPro" id="IPR025202">
    <property type="entry name" value="PLD-like_dom"/>
</dbReference>
<keyword evidence="1" id="KW-0378">Hydrolase</keyword>
<dbReference type="PROSITE" id="PS50035">
    <property type="entry name" value="PLD"/>
    <property type="match status" value="1"/>
</dbReference>
<dbReference type="PANTHER" id="PTHR43856:SF1">
    <property type="entry name" value="MITOCHONDRIAL CARDIOLIPIN HYDROLASE"/>
    <property type="match status" value="1"/>
</dbReference>
<protein>
    <submittedName>
        <fullName evidence="6">Phospholipase D/Transphosphatidylase</fullName>
    </submittedName>
</protein>
<evidence type="ECO:0000313" key="6">
    <source>
        <dbReference type="EMBL" id="AFK51450.1"/>
    </source>
</evidence>
<feature type="domain" description="PLD phosphodiesterase" evidence="5">
    <location>
        <begin position="137"/>
        <end position="164"/>
    </location>
</feature>
<dbReference type="PANTHER" id="PTHR43856">
    <property type="entry name" value="CARDIOLIPIN HYDROLASE"/>
    <property type="match status" value="1"/>
</dbReference>
<evidence type="ECO:0000256" key="2">
    <source>
        <dbReference type="ARBA" id="ARBA00022963"/>
    </source>
</evidence>
<dbReference type="GO" id="GO:0016042">
    <property type="term" value="P:lipid catabolic process"/>
    <property type="evidence" value="ECO:0007669"/>
    <property type="project" value="UniProtKB-KW"/>
</dbReference>
<dbReference type="SUPFAM" id="SSF56024">
    <property type="entry name" value="Phospholipase D/nuclease"/>
    <property type="match status" value="1"/>
</dbReference>
<dbReference type="InterPro" id="IPR051406">
    <property type="entry name" value="PLD_domain"/>
</dbReference>
<dbReference type="Proteomes" id="UP000005270">
    <property type="component" value="Chromosome"/>
</dbReference>
<evidence type="ECO:0000256" key="4">
    <source>
        <dbReference type="SAM" id="Phobius"/>
    </source>
</evidence>
<sequence length="199" mass="21903">MGVSVLRGVGLGALVAVFIAGLVVGYYVALHVAGPGGQQPAAPEGGVFFLPDRAYYGNLTYYLDRANKSVYVVMYVVKYDPRYPDDPVNKLLRKLVDLYKKGIDVRVVVDDQTLISYPDTINYLVQNGVPVKLDESKSVTTHAKIVIIDGKYVFIGSHNWTESALTRNHETTLLVDSTKLAQEVTSYFESVWSSGRPPA</sequence>
<accession>I3TFB2</accession>
<dbReference type="InParanoid" id="I3TFB2"/>
<organism evidence="6 7">
    <name type="scientific">Thermogladius calderae (strain DSM 22663 / VKM B-2946 / 1633)</name>
    <dbReference type="NCBI Taxonomy" id="1184251"/>
    <lineage>
        <taxon>Archaea</taxon>
        <taxon>Thermoproteota</taxon>
        <taxon>Thermoprotei</taxon>
        <taxon>Desulfurococcales</taxon>
        <taxon>Desulfurococcaceae</taxon>
        <taxon>Thermogladius</taxon>
    </lineage>
</organism>
<dbReference type="KEGG" id="thg:TCELL_1027"/>
<dbReference type="SMART" id="SM00155">
    <property type="entry name" value="PLDc"/>
    <property type="match status" value="1"/>
</dbReference>
<keyword evidence="4" id="KW-1133">Transmembrane helix</keyword>
<feature type="transmembrane region" description="Helical" evidence="4">
    <location>
        <begin position="6"/>
        <end position="29"/>
    </location>
</feature>
<keyword evidence="4" id="KW-0472">Membrane</keyword>
<reference evidence="6 7" key="1">
    <citation type="journal article" date="2012" name="J. Bacteriol.">
        <title>Complete genome sequence of the hyperthermophilic cellulolytic Crenarchaeon 'Thermogladius cellulolyticus' 1633.</title>
        <authorList>
            <person name="Mardanov A.V."/>
            <person name="Kochetkova T.V."/>
            <person name="Beletsky A.V."/>
            <person name="Bonch-Osmolovskaya E.A."/>
            <person name="Ravin N.V."/>
            <person name="Skryabin K.G."/>
        </authorList>
    </citation>
    <scope>NUCLEOTIDE SEQUENCE [LARGE SCALE GENOMIC DNA]</scope>
    <source>
        <strain evidence="7">DSM 22663 / VKM B-2946 / 1633</strain>
    </source>
</reference>
<dbReference type="AlphaFoldDB" id="I3TFB2"/>
<keyword evidence="4" id="KW-0812">Transmembrane</keyword>
<keyword evidence="2" id="KW-0442">Lipid degradation</keyword>
<name>I3TFB2_THEC1</name>
<dbReference type="eggNOG" id="arCOG02041">
    <property type="taxonomic scope" value="Archaea"/>
</dbReference>
<proteinExistence type="predicted"/>
<gene>
    <name evidence="6" type="ordered locus">TCELL_1027</name>
</gene>
<evidence type="ECO:0000256" key="1">
    <source>
        <dbReference type="ARBA" id="ARBA00022801"/>
    </source>
</evidence>
<dbReference type="EMBL" id="CP003531">
    <property type="protein sequence ID" value="AFK51450.1"/>
    <property type="molecule type" value="Genomic_DNA"/>
</dbReference>